<evidence type="ECO:0000313" key="1">
    <source>
        <dbReference type="EMBL" id="ABX06460.1"/>
    </source>
</evidence>
<dbReference type="BioCyc" id="HAUR316274:GHYA-3866-MONOMER"/>
<keyword evidence="2" id="KW-1185">Reference proteome</keyword>
<dbReference type="KEGG" id="hau:Haur_3824"/>
<gene>
    <name evidence="1" type="ordered locus">Haur_3824</name>
</gene>
<accession>A9B8A7</accession>
<dbReference type="Proteomes" id="UP000000787">
    <property type="component" value="Chromosome"/>
</dbReference>
<organism evidence="1 2">
    <name type="scientific">Herpetosiphon aurantiacus (strain ATCC 23779 / DSM 785 / 114-95)</name>
    <dbReference type="NCBI Taxonomy" id="316274"/>
    <lineage>
        <taxon>Bacteria</taxon>
        <taxon>Bacillati</taxon>
        <taxon>Chloroflexota</taxon>
        <taxon>Chloroflexia</taxon>
        <taxon>Herpetosiphonales</taxon>
        <taxon>Herpetosiphonaceae</taxon>
        <taxon>Herpetosiphon</taxon>
    </lineage>
</organism>
<proteinExistence type="predicted"/>
<dbReference type="PANTHER" id="PTHR31778:SF2">
    <property type="entry name" value="BUD SITE SELECTION PROTEIN RAX2"/>
    <property type="match status" value="1"/>
</dbReference>
<dbReference type="AlphaFoldDB" id="A9B8A7"/>
<dbReference type="InParanoid" id="A9B8A7"/>
<name>A9B8A7_HERA2</name>
<evidence type="ECO:0000313" key="2">
    <source>
        <dbReference type="Proteomes" id="UP000000787"/>
    </source>
</evidence>
<protein>
    <submittedName>
        <fullName evidence="1">Uncharacterized protein</fullName>
    </submittedName>
</protein>
<sequence length="726" mass="80129">MQYPRLHQVHHKLVPQLKVHGTSFIISILQHNPKSQAGAPIEGSWNPNLASHLRNPALIRHAIVGPDQNLYIAGAFSNINNTAANGLARWDGSQWHSLATSGADVDRVQSMAFFNNKLTVGGAFRTWAGQPFAQLVQWDGADWMQLGSGFQGSFNNSPTQTTAVNALTVLNTMLIIGGNFTQFHGQPANGVVGWNATDAIPFGSANGQINMTVASTDTLMIHGDFRTFNNQTVPYGTIPSWKAGIWKILVLPAIPSGFIYKANLISIDQTIYLLANESYFNETFVFRWQNERWVQLGTGLPGQFTKLTNANGSLYLAQADGDGNANDSYGVVLRLVDNQWQTVNLPHSYTSISQLVAIGSDVYIIGLPAENQQCPNLVCTFTVERWNGTTLQLIGEAWQAPSIVSLVGDVDHVWATSRPTYLDRQAAPTVLFWNGQLWQGSSNTESFTTTIVPTLFKTADNSVYYTTRFEGSIDRQVWGNVWRLDRLTRTWNPNIDIGGWFGGWNTSGKDLLGSAGSVVMYSRPVDGVLRLRSNVWSEETSEFEVAGACDICVPFEVNGEFYQLVVRAQLQLIHWNGSSWDTLNSWENSYPVQLTSYPVVVWRGDFYLINGRKLQRYNLTTQMVEDIALLDGDGYSLATFTDQYLYVGGAFSSVNGIAAQNLARWNGTQWQALSQAPNGPVYVIATSPNYLYIAGNFSQVGTTNSLGVGVYHLTSSYQVFAPISNK</sequence>
<dbReference type="HOGENOM" id="CLU_381197_0_0_0"/>
<dbReference type="PANTHER" id="PTHR31778">
    <property type="entry name" value="BUD SITE SELECTION PROTEIN RAX2"/>
    <property type="match status" value="1"/>
</dbReference>
<reference evidence="1 2" key="1">
    <citation type="journal article" date="2011" name="Stand. Genomic Sci.">
        <title>Complete genome sequence of the filamentous gliding predatory bacterium Herpetosiphon aurantiacus type strain (114-95(T)).</title>
        <authorList>
            <person name="Kiss H."/>
            <person name="Nett M."/>
            <person name="Domin N."/>
            <person name="Martin K."/>
            <person name="Maresca J.A."/>
            <person name="Copeland A."/>
            <person name="Lapidus A."/>
            <person name="Lucas S."/>
            <person name="Berry K.W."/>
            <person name="Glavina Del Rio T."/>
            <person name="Dalin E."/>
            <person name="Tice H."/>
            <person name="Pitluck S."/>
            <person name="Richardson P."/>
            <person name="Bruce D."/>
            <person name="Goodwin L."/>
            <person name="Han C."/>
            <person name="Detter J.C."/>
            <person name="Schmutz J."/>
            <person name="Brettin T."/>
            <person name="Land M."/>
            <person name="Hauser L."/>
            <person name="Kyrpides N.C."/>
            <person name="Ivanova N."/>
            <person name="Goker M."/>
            <person name="Woyke T."/>
            <person name="Klenk H.P."/>
            <person name="Bryant D.A."/>
        </authorList>
    </citation>
    <scope>NUCLEOTIDE SEQUENCE [LARGE SCALE GENOMIC DNA]</scope>
    <source>
        <strain evidence="2">ATCC 23779 / DSM 785 / 114-95</strain>
    </source>
</reference>
<dbReference type="GO" id="GO:1902929">
    <property type="term" value="C:plasma membrane of growing cell tip"/>
    <property type="evidence" value="ECO:0007669"/>
    <property type="project" value="TreeGrafter"/>
</dbReference>
<dbReference type="EMBL" id="CP000875">
    <property type="protein sequence ID" value="ABX06460.1"/>
    <property type="molecule type" value="Genomic_DNA"/>
</dbReference>
<dbReference type="eggNOG" id="COG5563">
    <property type="taxonomic scope" value="Bacteria"/>
</dbReference>